<gene>
    <name evidence="2" type="ORF">DFR74_109147</name>
</gene>
<feature type="compositionally biased region" description="Low complexity" evidence="1">
    <location>
        <begin position="493"/>
        <end position="518"/>
    </location>
</feature>
<sequence length="730" mass="72719">MTRDLPFDDDSEGAEQPGDTAYRVATGVARVARAGAYVTGGALVAANGGGVPAQPGGQRLDSWNTGWASSADPDPDVPSPVVTFPDPDPDDLPYTPDPVGAQAPAPGLQFGPAPAPEGHWNPRVDGQLRPGETENNNPYEWWDEQGSAPGYADQNPWEQTQPPVESVPGGSSPYEWWEQQGGFGLPGHGLGQAGHGFGLPGSEGFLAPGSNPFALPKIPAAGRTEETAASERSASSDREPGLDEPTNPFAQPGNSYGDMFGGVGTPADFDAPGDFGVYLGVEGSAEIWTKLEVDMGIGPDGMYLTTDLRVEASAEFAVKTAAGTDIGTQLDNFSDWLSGSRQDPATPRVGEQPGASTPGVGGGLSGSGVAPATTSATPQIAPAAQPAPHAAPAPQAVAPPVAPAAAPAPVVPAPAPVPAPVAPAPAAAAAAPVVATPLQTTIQPEAASTPIANVIGTPDVPSPLTAPAAVVPALFVDRPVKTPEPTVTPPTGSPSTPTVEPGSTAPSVPTTITQTVPTPSVPTPTKPDTDVTLTPGVTKTPGVTVPPTQGNGGGSDSTITKTPGATVTQPTGTPGGGTGNSGTGSPTTGGTGTDTGGSAGTPSVPSATADVPTVSVPTATVDVPTSAPTADVPTVDVPTATVDVPTVEVPTVAPTTVNPAPVKPPTIVEPPKPRPISDDDNLAAYHHVATAGSADHSLLAGGLSSGLLPDTIGYHQPVHTAHDADLFYRI</sequence>
<feature type="compositionally biased region" description="Low complexity" evidence="1">
    <location>
        <begin position="562"/>
        <end position="572"/>
    </location>
</feature>
<dbReference type="OrthoDB" id="4514124at2"/>
<feature type="compositionally biased region" description="Low complexity" evidence="1">
    <location>
        <begin position="367"/>
        <end position="407"/>
    </location>
</feature>
<name>A0A366DFV0_9NOCA</name>
<dbReference type="EMBL" id="QNRE01000009">
    <property type="protein sequence ID" value="RBO88379.1"/>
    <property type="molecule type" value="Genomic_DNA"/>
</dbReference>
<feature type="region of interest" description="Disordered" evidence="1">
    <location>
        <begin position="1"/>
        <end position="20"/>
    </location>
</feature>
<keyword evidence="3" id="KW-1185">Reference proteome</keyword>
<protein>
    <submittedName>
        <fullName evidence="2">Uncharacterized protein</fullName>
    </submittedName>
</protein>
<dbReference type="RefSeq" id="WP_113975239.1">
    <property type="nucleotide sequence ID" value="NZ_CP107943.1"/>
</dbReference>
<feature type="compositionally biased region" description="Polar residues" evidence="1">
    <location>
        <begin position="333"/>
        <end position="343"/>
    </location>
</feature>
<feature type="compositionally biased region" description="Low complexity" evidence="1">
    <location>
        <begin position="162"/>
        <end position="173"/>
    </location>
</feature>
<dbReference type="Proteomes" id="UP000252586">
    <property type="component" value="Unassembled WGS sequence"/>
</dbReference>
<reference evidence="2 3" key="1">
    <citation type="submission" date="2018-06" db="EMBL/GenBank/DDBJ databases">
        <title>Genomic Encyclopedia of Type Strains, Phase IV (KMG-IV): sequencing the most valuable type-strain genomes for metagenomic binning, comparative biology and taxonomic classification.</title>
        <authorList>
            <person name="Goeker M."/>
        </authorList>
    </citation>
    <scope>NUCLEOTIDE SEQUENCE [LARGE SCALE GENOMIC DNA]</scope>
    <source>
        <strain evidence="2 3">DSM 44599</strain>
    </source>
</reference>
<feature type="compositionally biased region" description="Low complexity" evidence="1">
    <location>
        <begin position="530"/>
        <end position="549"/>
    </location>
</feature>
<feature type="region of interest" description="Disordered" evidence="1">
    <location>
        <begin position="47"/>
        <end position="183"/>
    </location>
</feature>
<proteinExistence type="predicted"/>
<organism evidence="2 3">
    <name type="scientific">Nocardia puris</name>
    <dbReference type="NCBI Taxonomy" id="208602"/>
    <lineage>
        <taxon>Bacteria</taxon>
        <taxon>Bacillati</taxon>
        <taxon>Actinomycetota</taxon>
        <taxon>Actinomycetes</taxon>
        <taxon>Mycobacteriales</taxon>
        <taxon>Nocardiaceae</taxon>
        <taxon>Nocardia</taxon>
    </lineage>
</organism>
<evidence type="ECO:0000313" key="3">
    <source>
        <dbReference type="Proteomes" id="UP000252586"/>
    </source>
</evidence>
<comment type="caution">
    <text evidence="2">The sequence shown here is derived from an EMBL/GenBank/DDBJ whole genome shotgun (WGS) entry which is preliminary data.</text>
</comment>
<feature type="compositionally biased region" description="Gly residues" evidence="1">
    <location>
        <begin position="573"/>
        <end position="599"/>
    </location>
</feature>
<evidence type="ECO:0000313" key="2">
    <source>
        <dbReference type="EMBL" id="RBO88379.1"/>
    </source>
</evidence>
<dbReference type="STRING" id="1210090.GCA_001613185_05153"/>
<evidence type="ECO:0000256" key="1">
    <source>
        <dbReference type="SAM" id="MobiDB-lite"/>
    </source>
</evidence>
<accession>A0A366DFV0</accession>
<feature type="region of interest" description="Disordered" evidence="1">
    <location>
        <begin position="333"/>
        <end position="407"/>
    </location>
</feature>
<feature type="region of interest" description="Disordered" evidence="1">
    <location>
        <begin position="222"/>
        <end position="247"/>
    </location>
</feature>
<dbReference type="AlphaFoldDB" id="A0A366DFV0"/>
<feature type="region of interest" description="Disordered" evidence="1">
    <location>
        <begin position="480"/>
        <end position="611"/>
    </location>
</feature>